<dbReference type="Pfam" id="PF01882">
    <property type="entry name" value="DUF58"/>
    <property type="match status" value="1"/>
</dbReference>
<dbReference type="PANTHER" id="PTHR34351">
    <property type="entry name" value="SLR1927 PROTEIN-RELATED"/>
    <property type="match status" value="1"/>
</dbReference>
<gene>
    <name evidence="3" type="ORF">CF165_30545</name>
</gene>
<dbReference type="Proteomes" id="UP000215199">
    <property type="component" value="Unassembled WGS sequence"/>
</dbReference>
<dbReference type="AlphaFoldDB" id="A0A229SXP4"/>
<evidence type="ECO:0000313" key="3">
    <source>
        <dbReference type="EMBL" id="OXM63540.1"/>
    </source>
</evidence>
<keyword evidence="1" id="KW-1133">Transmembrane helix</keyword>
<feature type="domain" description="DUF58" evidence="2">
    <location>
        <begin position="190"/>
        <end position="260"/>
    </location>
</feature>
<keyword evidence="4" id="KW-1185">Reference proteome</keyword>
<name>A0A229SXP4_9PSEU</name>
<dbReference type="OrthoDB" id="9812729at2"/>
<dbReference type="PANTHER" id="PTHR34351:SF1">
    <property type="entry name" value="SLR1927 PROTEIN"/>
    <property type="match status" value="1"/>
</dbReference>
<organism evidence="3 4">
    <name type="scientific">Amycolatopsis vastitatis</name>
    <dbReference type="NCBI Taxonomy" id="1905142"/>
    <lineage>
        <taxon>Bacteria</taxon>
        <taxon>Bacillati</taxon>
        <taxon>Actinomycetota</taxon>
        <taxon>Actinomycetes</taxon>
        <taxon>Pseudonocardiales</taxon>
        <taxon>Pseudonocardiaceae</taxon>
        <taxon>Amycolatopsis</taxon>
    </lineage>
</organism>
<protein>
    <submittedName>
        <fullName evidence="3">DUF58 domain-containing protein</fullName>
    </submittedName>
</protein>
<reference evidence="4" key="1">
    <citation type="submission" date="2017-07" db="EMBL/GenBank/DDBJ databases">
        <title>Comparative genome mining reveals phylogenetic distribution patterns of secondary metabolites in Amycolatopsis.</title>
        <authorList>
            <person name="Adamek M."/>
            <person name="Alanjary M."/>
            <person name="Sales-Ortells H."/>
            <person name="Goodfellow M."/>
            <person name="Bull A.T."/>
            <person name="Kalinowski J."/>
            <person name="Ziemert N."/>
        </authorList>
    </citation>
    <scope>NUCLEOTIDE SEQUENCE [LARGE SCALE GENOMIC DNA]</scope>
    <source>
        <strain evidence="4">H5</strain>
    </source>
</reference>
<proteinExistence type="predicted"/>
<evidence type="ECO:0000313" key="4">
    <source>
        <dbReference type="Proteomes" id="UP000215199"/>
    </source>
</evidence>
<feature type="transmembrane region" description="Helical" evidence="1">
    <location>
        <begin position="29"/>
        <end position="48"/>
    </location>
</feature>
<keyword evidence="1" id="KW-0472">Membrane</keyword>
<evidence type="ECO:0000256" key="1">
    <source>
        <dbReference type="SAM" id="Phobius"/>
    </source>
</evidence>
<accession>A0A229SXP4</accession>
<sequence>MPTGSGLLLAATAVVLLGLGWLADYPELVAVGFACLAALLLAAAWMLLRPDLAAVRDVRPQRVSPGEEAFGVLTLTNEARRRSPPILAGETVAGRRLQVPVPSLRPGQEHTANYPLPTGKRGIYQVGPLTIGHTDPLRLMQVGKTYSTYSTLYVHPKLHRVEPVPTGQTRDMDGPTSSYAPQGGVAFHSLREYVPGDDYRLIHWKSTARTGALMVRHNVVPNQPRLLVVLDTSPAGYTDNTFEYAVSAAASLAVAAMRGGFPLELRTTAGGAVASDARGDGVLAAMDLLSAAERSPDDPGLAALPAMVTLDDSVSLGVVTGEPDPRTLSVLPVVRRHFLMASLIQFSERPEAWSTGLPGIVTLMAHSVEEFVQAWNKLTRTS</sequence>
<feature type="transmembrane region" description="Helical" evidence="1">
    <location>
        <begin position="7"/>
        <end position="23"/>
    </location>
</feature>
<comment type="caution">
    <text evidence="3">The sequence shown here is derived from an EMBL/GenBank/DDBJ whole genome shotgun (WGS) entry which is preliminary data.</text>
</comment>
<dbReference type="InterPro" id="IPR002881">
    <property type="entry name" value="DUF58"/>
</dbReference>
<evidence type="ECO:0000259" key="2">
    <source>
        <dbReference type="Pfam" id="PF01882"/>
    </source>
</evidence>
<dbReference type="EMBL" id="NMUL01000033">
    <property type="protein sequence ID" value="OXM63540.1"/>
    <property type="molecule type" value="Genomic_DNA"/>
</dbReference>
<keyword evidence="1" id="KW-0812">Transmembrane</keyword>
<dbReference type="RefSeq" id="WP_093951048.1">
    <property type="nucleotide sequence ID" value="NZ_NMUL01000033.1"/>
</dbReference>